<feature type="domain" description="ABC transporter" evidence="5">
    <location>
        <begin position="11"/>
        <end position="266"/>
    </location>
</feature>
<dbReference type="Pfam" id="PF00005">
    <property type="entry name" value="ABC_tran"/>
    <property type="match status" value="1"/>
</dbReference>
<evidence type="ECO:0000313" key="6">
    <source>
        <dbReference type="EMBL" id="RLE06687.1"/>
    </source>
</evidence>
<dbReference type="GO" id="GO:0005524">
    <property type="term" value="F:ATP binding"/>
    <property type="evidence" value="ECO:0007669"/>
    <property type="project" value="UniProtKB-KW"/>
</dbReference>
<organism evidence="6 7">
    <name type="scientific">Aerophobetes bacterium</name>
    <dbReference type="NCBI Taxonomy" id="2030807"/>
    <lineage>
        <taxon>Bacteria</taxon>
        <taxon>Candidatus Aerophobota</taxon>
    </lineage>
</organism>
<dbReference type="InterPro" id="IPR003593">
    <property type="entry name" value="AAA+_ATPase"/>
</dbReference>
<evidence type="ECO:0000256" key="1">
    <source>
        <dbReference type="ARBA" id="ARBA00005417"/>
    </source>
</evidence>
<evidence type="ECO:0000313" key="7">
    <source>
        <dbReference type="Proteomes" id="UP000279422"/>
    </source>
</evidence>
<dbReference type="PROSITE" id="PS50893">
    <property type="entry name" value="ABC_TRANSPORTER_2"/>
    <property type="match status" value="1"/>
</dbReference>
<comment type="caution">
    <text evidence="6">The sequence shown here is derived from an EMBL/GenBank/DDBJ whole genome shotgun (WGS) entry which is preliminary data.</text>
</comment>
<dbReference type="InterPro" id="IPR013563">
    <property type="entry name" value="Oligopep_ABC_C"/>
</dbReference>
<evidence type="ECO:0000256" key="4">
    <source>
        <dbReference type="ARBA" id="ARBA00022840"/>
    </source>
</evidence>
<dbReference type="AlphaFoldDB" id="A0A497E3Y9"/>
<dbReference type="CDD" id="cd03257">
    <property type="entry name" value="ABC_NikE_OppD_transporters"/>
    <property type="match status" value="1"/>
</dbReference>
<dbReference type="Pfam" id="PF08352">
    <property type="entry name" value="oligo_HPY"/>
    <property type="match status" value="1"/>
</dbReference>
<dbReference type="PANTHER" id="PTHR43776:SF7">
    <property type="entry name" value="D,D-DIPEPTIDE TRANSPORT ATP-BINDING PROTEIN DDPF-RELATED"/>
    <property type="match status" value="1"/>
</dbReference>
<dbReference type="GO" id="GO:0016887">
    <property type="term" value="F:ATP hydrolysis activity"/>
    <property type="evidence" value="ECO:0007669"/>
    <property type="project" value="InterPro"/>
</dbReference>
<dbReference type="Gene3D" id="3.40.50.300">
    <property type="entry name" value="P-loop containing nucleotide triphosphate hydrolases"/>
    <property type="match status" value="1"/>
</dbReference>
<comment type="similarity">
    <text evidence="1">Belongs to the ABC transporter superfamily.</text>
</comment>
<keyword evidence="3" id="KW-0547">Nucleotide-binding</keyword>
<dbReference type="GO" id="GO:0015833">
    <property type="term" value="P:peptide transport"/>
    <property type="evidence" value="ECO:0007669"/>
    <property type="project" value="InterPro"/>
</dbReference>
<gene>
    <name evidence="6" type="ORF">DRJ00_09325</name>
</gene>
<dbReference type="Proteomes" id="UP000279422">
    <property type="component" value="Unassembled WGS sequence"/>
</dbReference>
<sequence>MSQVQKNRVLLEVKKLKKYFPVRRGIFKRIVGWVRAVDGVSFHINEGETLGLVGESGCGKTTVLRTVVRAIEPTSGEILFKENDKLIDISRLEKEELKRVWRKIRVIFQDPESSLNPRMTIRDIIAEPLKAHNITRDSKEIDRLVRDLLAIVGLDPDYLHRYPFAFSGGQRQRIGIARALATNPKIVLADEPTSALDVSVQAQILNLLLQLQRDMNLSLLFVTHDLSVVRHISDRVAIMYLGRIVEIGKTDDIFSKPCHPYTEALLSAIPRPDPHRSPYRIILKGDVPDAANRPSGCAFHPRCRYAKTICRNEEPELKALGEGEHKVACHFPIS</sequence>
<keyword evidence="4 6" id="KW-0067">ATP-binding</keyword>
<dbReference type="InterPro" id="IPR003439">
    <property type="entry name" value="ABC_transporter-like_ATP-bd"/>
</dbReference>
<dbReference type="InterPro" id="IPR050319">
    <property type="entry name" value="ABC_transp_ATP-bind"/>
</dbReference>
<evidence type="ECO:0000256" key="2">
    <source>
        <dbReference type="ARBA" id="ARBA00022448"/>
    </source>
</evidence>
<keyword evidence="2" id="KW-0813">Transport</keyword>
<dbReference type="EMBL" id="QMPZ01000236">
    <property type="protein sequence ID" value="RLE06687.1"/>
    <property type="molecule type" value="Genomic_DNA"/>
</dbReference>
<dbReference type="InterPro" id="IPR017871">
    <property type="entry name" value="ABC_transporter-like_CS"/>
</dbReference>
<dbReference type="FunFam" id="3.40.50.300:FF:000016">
    <property type="entry name" value="Oligopeptide ABC transporter ATP-binding component"/>
    <property type="match status" value="1"/>
</dbReference>
<evidence type="ECO:0000256" key="3">
    <source>
        <dbReference type="ARBA" id="ARBA00022741"/>
    </source>
</evidence>
<dbReference type="NCBIfam" id="TIGR01727">
    <property type="entry name" value="oligo_HPY"/>
    <property type="match status" value="1"/>
</dbReference>
<dbReference type="SMART" id="SM00382">
    <property type="entry name" value="AAA"/>
    <property type="match status" value="1"/>
</dbReference>
<evidence type="ECO:0000259" key="5">
    <source>
        <dbReference type="PROSITE" id="PS50893"/>
    </source>
</evidence>
<dbReference type="PROSITE" id="PS00211">
    <property type="entry name" value="ABC_TRANSPORTER_1"/>
    <property type="match status" value="1"/>
</dbReference>
<reference evidence="6 7" key="1">
    <citation type="submission" date="2018-06" db="EMBL/GenBank/DDBJ databases">
        <title>Extensive metabolic versatility and redundancy in microbially diverse, dynamic hydrothermal sediments.</title>
        <authorList>
            <person name="Dombrowski N."/>
            <person name="Teske A."/>
            <person name="Baker B.J."/>
        </authorList>
    </citation>
    <scope>NUCLEOTIDE SEQUENCE [LARGE SCALE GENOMIC DNA]</scope>
    <source>
        <strain evidence="6">B47_G16</strain>
    </source>
</reference>
<dbReference type="SUPFAM" id="SSF52540">
    <property type="entry name" value="P-loop containing nucleoside triphosphate hydrolases"/>
    <property type="match status" value="1"/>
</dbReference>
<name>A0A497E3Y9_UNCAE</name>
<proteinExistence type="inferred from homology"/>
<accession>A0A497E3Y9</accession>
<dbReference type="InterPro" id="IPR027417">
    <property type="entry name" value="P-loop_NTPase"/>
</dbReference>
<dbReference type="PANTHER" id="PTHR43776">
    <property type="entry name" value="TRANSPORT ATP-BINDING PROTEIN"/>
    <property type="match status" value="1"/>
</dbReference>
<protein>
    <submittedName>
        <fullName evidence="6">Peptide ABC transporter ATP-binding protein</fullName>
    </submittedName>
</protein>
<dbReference type="GO" id="GO:0055085">
    <property type="term" value="P:transmembrane transport"/>
    <property type="evidence" value="ECO:0007669"/>
    <property type="project" value="UniProtKB-ARBA"/>
</dbReference>